<dbReference type="AlphaFoldDB" id="A0AAD7FII7"/>
<dbReference type="Proteomes" id="UP001221142">
    <property type="component" value="Unassembled WGS sequence"/>
</dbReference>
<organism evidence="1 2">
    <name type="scientific">Roridomyces roridus</name>
    <dbReference type="NCBI Taxonomy" id="1738132"/>
    <lineage>
        <taxon>Eukaryota</taxon>
        <taxon>Fungi</taxon>
        <taxon>Dikarya</taxon>
        <taxon>Basidiomycota</taxon>
        <taxon>Agaricomycotina</taxon>
        <taxon>Agaricomycetes</taxon>
        <taxon>Agaricomycetidae</taxon>
        <taxon>Agaricales</taxon>
        <taxon>Marasmiineae</taxon>
        <taxon>Mycenaceae</taxon>
        <taxon>Roridomyces</taxon>
    </lineage>
</organism>
<evidence type="ECO:0000313" key="2">
    <source>
        <dbReference type="Proteomes" id="UP001221142"/>
    </source>
</evidence>
<sequence>MRRIWLTFPDFRLEAPSAMTLEDGMPAKMGVAKKDGAVTATDWALANIFDPAQSVTSQSIVRWHAIVLTGERGIVMNANTLQPSLVRIELHRRQRSFLRALMNHDYRRLRVKIAVDIVNFMAEAPGKQFVVVFDYTCRTGVEVHVKGVGPAELEIVKLARAYWGLYRRARGRVTLHIVRMPVPGLSDGICVLPLRSTSSDFFDGLKCFAEDVNGLPEEWFGI</sequence>
<comment type="caution">
    <text evidence="1">The sequence shown here is derived from an EMBL/GenBank/DDBJ whole genome shotgun (WGS) entry which is preliminary data.</text>
</comment>
<reference evidence="1" key="1">
    <citation type="submission" date="2023-03" db="EMBL/GenBank/DDBJ databases">
        <title>Massive genome expansion in bonnet fungi (Mycena s.s.) driven by repeated elements and novel gene families across ecological guilds.</title>
        <authorList>
            <consortium name="Lawrence Berkeley National Laboratory"/>
            <person name="Harder C.B."/>
            <person name="Miyauchi S."/>
            <person name="Viragh M."/>
            <person name="Kuo A."/>
            <person name="Thoen E."/>
            <person name="Andreopoulos B."/>
            <person name="Lu D."/>
            <person name="Skrede I."/>
            <person name="Drula E."/>
            <person name="Henrissat B."/>
            <person name="Morin E."/>
            <person name="Kohler A."/>
            <person name="Barry K."/>
            <person name="LaButti K."/>
            <person name="Morin E."/>
            <person name="Salamov A."/>
            <person name="Lipzen A."/>
            <person name="Mereny Z."/>
            <person name="Hegedus B."/>
            <person name="Baldrian P."/>
            <person name="Stursova M."/>
            <person name="Weitz H."/>
            <person name="Taylor A."/>
            <person name="Grigoriev I.V."/>
            <person name="Nagy L.G."/>
            <person name="Martin F."/>
            <person name="Kauserud H."/>
        </authorList>
    </citation>
    <scope>NUCLEOTIDE SEQUENCE</scope>
    <source>
        <strain evidence="1">9284</strain>
    </source>
</reference>
<name>A0AAD7FII7_9AGAR</name>
<gene>
    <name evidence="1" type="ORF">FB45DRAFT_1030434</name>
</gene>
<proteinExistence type="predicted"/>
<evidence type="ECO:0000313" key="1">
    <source>
        <dbReference type="EMBL" id="KAJ7626126.1"/>
    </source>
</evidence>
<accession>A0AAD7FII7</accession>
<dbReference type="EMBL" id="JARKIF010000012">
    <property type="protein sequence ID" value="KAJ7626126.1"/>
    <property type="molecule type" value="Genomic_DNA"/>
</dbReference>
<keyword evidence="2" id="KW-1185">Reference proteome</keyword>
<protein>
    <submittedName>
        <fullName evidence="1">Uncharacterized protein</fullName>
    </submittedName>
</protein>